<sequence length="289" mass="29630">MAATVALATVAGCSSTADEPAPIAQSTAPTPVAAASSSLRLDDQPVTPAAAKLANGFRRQGFGPGVGVVLVPVGGSATIALGSQTPARVAWSTIKVPLAIAAQRNAADDDAEIGELVESAIINSDNSAALRLRKSLGSPTEARKKVTAVLRDGGDDTTEVVTITQPDETFGLTVWPLTGSAQFTAGLPCLADSAQVVRYMGQVAGVQQWGVEVMRGPKSTAVKGGWGPSDDGGEEVRQIGLITHADGQRTAVAMSSYVTGQTMGEGTATLDRVARWLNQNLALLPRGRC</sequence>
<dbReference type="InterPro" id="IPR012338">
    <property type="entry name" value="Beta-lactam/transpept-like"/>
</dbReference>
<dbReference type="SUPFAM" id="SSF56601">
    <property type="entry name" value="beta-lactamase/transpeptidase-like"/>
    <property type="match status" value="1"/>
</dbReference>
<dbReference type="EMBL" id="JAADZU010000001">
    <property type="protein sequence ID" value="NDK88077.1"/>
    <property type="molecule type" value="Genomic_DNA"/>
</dbReference>
<gene>
    <name evidence="1" type="ORF">GYA93_00550</name>
</gene>
<evidence type="ECO:0008006" key="3">
    <source>
        <dbReference type="Google" id="ProtNLM"/>
    </source>
</evidence>
<comment type="caution">
    <text evidence="1">The sequence shown here is derived from an EMBL/GenBank/DDBJ whole genome shotgun (WGS) entry which is preliminary data.</text>
</comment>
<evidence type="ECO:0000313" key="1">
    <source>
        <dbReference type="EMBL" id="NDK88077.1"/>
    </source>
</evidence>
<organism evidence="1 2">
    <name type="scientific">Gordonia desulfuricans</name>
    <dbReference type="NCBI Taxonomy" id="89051"/>
    <lineage>
        <taxon>Bacteria</taxon>
        <taxon>Bacillati</taxon>
        <taxon>Actinomycetota</taxon>
        <taxon>Actinomycetes</taxon>
        <taxon>Mycobacteriales</taxon>
        <taxon>Gordoniaceae</taxon>
        <taxon>Gordonia</taxon>
    </lineage>
</organism>
<name>A0A7K3LKK7_9ACTN</name>
<dbReference type="Proteomes" id="UP000466307">
    <property type="component" value="Unassembled WGS sequence"/>
</dbReference>
<keyword evidence="2" id="KW-1185">Reference proteome</keyword>
<proteinExistence type="predicted"/>
<dbReference type="AlphaFoldDB" id="A0A7K3LKK7"/>
<reference evidence="1 2" key="1">
    <citation type="submission" date="2020-01" db="EMBL/GenBank/DDBJ databases">
        <title>Investigation of new actinobacteria for the biodesulphurisation of diesel fuel.</title>
        <authorList>
            <person name="Athi Narayanan S.M."/>
        </authorList>
    </citation>
    <scope>NUCLEOTIDE SEQUENCE [LARGE SCALE GENOMIC DNA]</scope>
    <source>
        <strain evidence="1 2">213E</strain>
    </source>
</reference>
<protein>
    <recommendedName>
        <fullName evidence="3">Serine hydrolase</fullName>
    </recommendedName>
</protein>
<dbReference type="Gene3D" id="3.40.710.10">
    <property type="entry name" value="DD-peptidase/beta-lactamase superfamily"/>
    <property type="match status" value="1"/>
</dbReference>
<accession>A0A7K3LKK7</accession>
<evidence type="ECO:0000313" key="2">
    <source>
        <dbReference type="Proteomes" id="UP000466307"/>
    </source>
</evidence>